<dbReference type="EMBL" id="CBSX010000103">
    <property type="protein sequence ID" value="CDH05459.1"/>
    <property type="molecule type" value="Genomic_DNA"/>
</dbReference>
<keyword evidence="1" id="KW-0805">Transcription regulation</keyword>
<dbReference type="InterPro" id="IPR036390">
    <property type="entry name" value="WH_DNA-bd_sf"/>
</dbReference>
<proteinExistence type="predicted"/>
<sequence>MKNVKTSYVDRVYTQIKKMITDNEFKPNEQLYISRLTEQLNVSSTPIREALNRLLREQFVIKGNNRGFYTRDLDYRVQLELIDLREIILLSIIKIYLNNVCQENLNNLLKKFENLINKEITCTIEKVKNVDSEFFSLIVNSLNNSELSGVYINCTERGSYLWHTFIKQNATYFLERYEKLFFHIKKRDIFNAEKIVKELFCKFKNSNHIELLCLVDY</sequence>
<dbReference type="Proteomes" id="UP000028483">
    <property type="component" value="Unassembled WGS sequence"/>
</dbReference>
<feature type="domain" description="HTH gntR-type" evidence="4">
    <location>
        <begin position="6"/>
        <end position="73"/>
    </location>
</feature>
<dbReference type="HOGENOM" id="CLU_1271872_0_0_6"/>
<dbReference type="AlphaFoldDB" id="A0A077P3S2"/>
<protein>
    <recommendedName>
        <fullName evidence="4">HTH gntR-type domain-containing protein</fullName>
    </recommendedName>
</protein>
<dbReference type="InterPro" id="IPR036388">
    <property type="entry name" value="WH-like_DNA-bd_sf"/>
</dbReference>
<accession>A0A077P3S2</accession>
<name>A0A077P3S2_XENBV</name>
<dbReference type="SMART" id="SM00345">
    <property type="entry name" value="HTH_GNTR"/>
    <property type="match status" value="1"/>
</dbReference>
<dbReference type="PANTHER" id="PTHR43537">
    <property type="entry name" value="TRANSCRIPTIONAL REGULATOR, GNTR FAMILY"/>
    <property type="match status" value="1"/>
</dbReference>
<evidence type="ECO:0000313" key="5">
    <source>
        <dbReference type="EMBL" id="CDH05459.1"/>
    </source>
</evidence>
<gene>
    <name evidence="5" type="ORF">XBO1_1910009</name>
</gene>
<evidence type="ECO:0000256" key="3">
    <source>
        <dbReference type="ARBA" id="ARBA00023163"/>
    </source>
</evidence>
<dbReference type="CDD" id="cd07377">
    <property type="entry name" value="WHTH_GntR"/>
    <property type="match status" value="1"/>
</dbReference>
<dbReference type="GO" id="GO:0003677">
    <property type="term" value="F:DNA binding"/>
    <property type="evidence" value="ECO:0007669"/>
    <property type="project" value="UniProtKB-KW"/>
</dbReference>
<dbReference type="PANTHER" id="PTHR43537:SF24">
    <property type="entry name" value="GLUCONATE OPERON TRANSCRIPTIONAL REPRESSOR"/>
    <property type="match status" value="1"/>
</dbReference>
<dbReference type="Pfam" id="PF00392">
    <property type="entry name" value="GntR"/>
    <property type="match status" value="1"/>
</dbReference>
<organism evidence="5">
    <name type="scientific">Xenorhabdus bovienii str. oregonense</name>
    <dbReference type="NCBI Taxonomy" id="1398202"/>
    <lineage>
        <taxon>Bacteria</taxon>
        <taxon>Pseudomonadati</taxon>
        <taxon>Pseudomonadota</taxon>
        <taxon>Gammaproteobacteria</taxon>
        <taxon>Enterobacterales</taxon>
        <taxon>Morganellaceae</taxon>
        <taxon>Xenorhabdus</taxon>
    </lineage>
</organism>
<evidence type="ECO:0000259" key="4">
    <source>
        <dbReference type="PROSITE" id="PS50949"/>
    </source>
</evidence>
<dbReference type="RefSeq" id="WP_051894565.1">
    <property type="nucleotide sequence ID" value="NZ_CAWLUU010000165.1"/>
</dbReference>
<evidence type="ECO:0000256" key="1">
    <source>
        <dbReference type="ARBA" id="ARBA00023015"/>
    </source>
</evidence>
<keyword evidence="2" id="KW-0238">DNA-binding</keyword>
<reference evidence="5" key="1">
    <citation type="submission" date="2013-07" db="EMBL/GenBank/DDBJ databases">
        <title>Sub-species coevolution in mutualistic symbiosis.</title>
        <authorList>
            <person name="Murfin K."/>
            <person name="Klassen J."/>
            <person name="Lee M."/>
            <person name="Forst S."/>
            <person name="Stock P."/>
            <person name="Goodrich-Blair H."/>
        </authorList>
    </citation>
    <scope>NUCLEOTIDE SEQUENCE [LARGE SCALE GENOMIC DNA]</scope>
    <source>
        <strain evidence="5">Oregonense</strain>
    </source>
</reference>
<dbReference type="GO" id="GO:0003700">
    <property type="term" value="F:DNA-binding transcription factor activity"/>
    <property type="evidence" value="ECO:0007669"/>
    <property type="project" value="InterPro"/>
</dbReference>
<comment type="caution">
    <text evidence="5">The sequence shown here is derived from an EMBL/GenBank/DDBJ whole genome shotgun (WGS) entry which is preliminary data.</text>
</comment>
<dbReference type="Gene3D" id="1.10.10.10">
    <property type="entry name" value="Winged helix-like DNA-binding domain superfamily/Winged helix DNA-binding domain"/>
    <property type="match status" value="1"/>
</dbReference>
<dbReference type="SUPFAM" id="SSF46785">
    <property type="entry name" value="Winged helix' DNA-binding domain"/>
    <property type="match status" value="1"/>
</dbReference>
<dbReference type="PROSITE" id="PS50949">
    <property type="entry name" value="HTH_GNTR"/>
    <property type="match status" value="1"/>
</dbReference>
<evidence type="ECO:0000256" key="2">
    <source>
        <dbReference type="ARBA" id="ARBA00023125"/>
    </source>
</evidence>
<keyword evidence="3" id="KW-0804">Transcription</keyword>
<dbReference type="InterPro" id="IPR000524">
    <property type="entry name" value="Tscrpt_reg_HTH_GntR"/>
</dbReference>